<evidence type="ECO:0000313" key="5">
    <source>
        <dbReference type="Proteomes" id="UP001057381"/>
    </source>
</evidence>
<keyword evidence="1" id="KW-0812">Transmembrane</keyword>
<name>A0A9Q9F1Q3_9STAP</name>
<feature type="transmembrane region" description="Helical" evidence="1">
    <location>
        <begin position="82"/>
        <end position="104"/>
    </location>
</feature>
<organism evidence="3 5">
    <name type="scientific">Macrococcus equipercicus</name>
    <dbReference type="NCBI Taxonomy" id="69967"/>
    <lineage>
        <taxon>Bacteria</taxon>
        <taxon>Bacillati</taxon>
        <taxon>Bacillota</taxon>
        <taxon>Bacilli</taxon>
        <taxon>Bacillales</taxon>
        <taxon>Staphylococcaceae</taxon>
        <taxon>Macrococcus</taxon>
    </lineage>
</organism>
<feature type="transmembrane region" description="Helical" evidence="1">
    <location>
        <begin position="174"/>
        <end position="195"/>
    </location>
</feature>
<proteinExistence type="predicted"/>
<evidence type="ECO:0000313" key="4">
    <source>
        <dbReference type="Proteomes" id="UP000295735"/>
    </source>
</evidence>
<dbReference type="KEGG" id="mequ:KFV11_10230"/>
<evidence type="ECO:0000313" key="3">
    <source>
        <dbReference type="EMBL" id="UTH13586.1"/>
    </source>
</evidence>
<dbReference type="RefSeq" id="WP_149459189.1">
    <property type="nucleotide sequence ID" value="NZ_CP073809.1"/>
</dbReference>
<keyword evidence="1" id="KW-0472">Membrane</keyword>
<dbReference type="OrthoDB" id="2418691at2"/>
<keyword evidence="4" id="KW-1185">Reference proteome</keyword>
<keyword evidence="1" id="KW-1133">Transmembrane helix</keyword>
<accession>A0A9Q9F1Q3</accession>
<evidence type="ECO:0000256" key="1">
    <source>
        <dbReference type="SAM" id="Phobius"/>
    </source>
</evidence>
<dbReference type="Proteomes" id="UP000295735">
    <property type="component" value="Unassembled WGS sequence"/>
</dbReference>
<dbReference type="AlphaFoldDB" id="A0A9Q9F1Q3"/>
<evidence type="ECO:0008006" key="6">
    <source>
        <dbReference type="Google" id="ProtNLM"/>
    </source>
</evidence>
<dbReference type="Proteomes" id="UP001057381">
    <property type="component" value="Chromosome"/>
</dbReference>
<evidence type="ECO:0000313" key="2">
    <source>
        <dbReference type="EMBL" id="KAA1039295.1"/>
    </source>
</evidence>
<reference evidence="3" key="2">
    <citation type="submission" date="2021-04" db="EMBL/GenBank/DDBJ databases">
        <title>Complete Genome Sequences of Macrococcus spp. from dog and cattle.</title>
        <authorList>
            <person name="Schwendener S."/>
            <person name="Perreten V."/>
        </authorList>
    </citation>
    <scope>NUCLEOTIDE SEQUENCE</scope>
    <source>
        <strain evidence="3">Epi0143-OL</strain>
    </source>
</reference>
<sequence>MFNKYIIPAVLVIILAVMLFTIDLWKSAVALLLLTDNYIIFVISAAVIAGLIGLVYSRLAYKVDNDPSLAHAEQDRQSFKKFSLMNIALIIAFYFALGSILLVTLNHAPVWLAVTSVIVLLFAVVIRYYGYSLINTLYPERELPNSFEPDFDDRLIQSLNKEEMLVIFTGLYNAFKLTNILLPAAMLVITLYGYATGQSQHFALCIIAVSAMLINIIYQLTVRKMI</sequence>
<feature type="transmembrane region" description="Helical" evidence="1">
    <location>
        <begin position="37"/>
        <end position="61"/>
    </location>
</feature>
<gene>
    <name evidence="2" type="ORF">ERX35_006905</name>
    <name evidence="3" type="ORF">KFV11_10230</name>
</gene>
<reference evidence="2 4" key="1">
    <citation type="submission" date="2019-09" db="EMBL/GenBank/DDBJ databases">
        <authorList>
            <person name="Mazhar S."/>
            <person name="Altermann E."/>
            <person name="Hill C."/>
            <person name="Mcauliffe O."/>
        </authorList>
    </citation>
    <scope>NUCLEOTIDE SEQUENCE [LARGE SCALE GENOMIC DNA]</scope>
    <source>
        <strain evidence="2 4">ATCC 51831</strain>
    </source>
</reference>
<protein>
    <recommendedName>
        <fullName evidence="6">DUF3169 family protein</fullName>
    </recommendedName>
</protein>
<dbReference type="EMBL" id="SCWC02000004">
    <property type="protein sequence ID" value="KAA1039295.1"/>
    <property type="molecule type" value="Genomic_DNA"/>
</dbReference>
<feature type="transmembrane region" description="Helical" evidence="1">
    <location>
        <begin position="201"/>
        <end position="220"/>
    </location>
</feature>
<feature type="transmembrane region" description="Helical" evidence="1">
    <location>
        <begin position="5"/>
        <end position="25"/>
    </location>
</feature>
<feature type="transmembrane region" description="Helical" evidence="1">
    <location>
        <begin position="110"/>
        <end position="129"/>
    </location>
</feature>
<dbReference type="EMBL" id="CP073809">
    <property type="protein sequence ID" value="UTH13586.1"/>
    <property type="molecule type" value="Genomic_DNA"/>
</dbReference>